<keyword evidence="3" id="KW-0998">Cell outer membrane</keyword>
<evidence type="ECO:0000256" key="2">
    <source>
        <dbReference type="ARBA" id="ARBA00023136"/>
    </source>
</evidence>
<dbReference type="InterPro" id="IPR008969">
    <property type="entry name" value="CarboxyPept-like_regulatory"/>
</dbReference>
<keyword evidence="6" id="KW-1185">Reference proteome</keyword>
<dbReference type="InterPro" id="IPR036942">
    <property type="entry name" value="Beta-barrel_TonB_sf"/>
</dbReference>
<proteinExistence type="predicted"/>
<evidence type="ECO:0000313" key="5">
    <source>
        <dbReference type="EMBL" id="AXC11236.1"/>
    </source>
</evidence>
<dbReference type="EMBL" id="CP030840">
    <property type="protein sequence ID" value="AXC11236.1"/>
    <property type="molecule type" value="Genomic_DNA"/>
</dbReference>
<dbReference type="KEGG" id="abas:ACPOL_1898"/>
<feature type="domain" description="TonB-dependent transporter Oar-like beta-barrel" evidence="4">
    <location>
        <begin position="220"/>
        <end position="1088"/>
    </location>
</feature>
<name>A0A2Z5FXZ0_9BACT</name>
<accession>A0A2Z5FXZ0</accession>
<gene>
    <name evidence="5" type="ORF">ACPOL_1898</name>
</gene>
<evidence type="ECO:0000313" key="6">
    <source>
        <dbReference type="Proteomes" id="UP000253606"/>
    </source>
</evidence>
<dbReference type="InterPro" id="IPR057601">
    <property type="entry name" value="Oar-like_b-barrel"/>
</dbReference>
<dbReference type="SUPFAM" id="SSF56935">
    <property type="entry name" value="Porins"/>
    <property type="match status" value="1"/>
</dbReference>
<dbReference type="Pfam" id="PF13620">
    <property type="entry name" value="CarboxypepD_reg"/>
    <property type="match status" value="1"/>
</dbReference>
<keyword evidence="2" id="KW-0472">Membrane</keyword>
<evidence type="ECO:0000256" key="1">
    <source>
        <dbReference type="ARBA" id="ARBA00004442"/>
    </source>
</evidence>
<dbReference type="Pfam" id="PF25183">
    <property type="entry name" value="OMP_b-brl_4"/>
    <property type="match status" value="1"/>
</dbReference>
<sequence>MTLSAYAQSTFGSIRGTVQDNSGAVLPGSTITVHSLDQSSDRDMLSNDAGEFLFENLKPGHYSITVEHSGFNRAVVAAASLEARQDLRIPITLSVESQAQSVEVVADAELINTENGTVGDSKNNQQITQLPLNNRATTTSPLGALMLSPNVQQDSSGNIALGGASSSMVNFSVDGISTANVRQNGALQDSYPSQEGIAAVKVTSFNNSAEFSQVGDVTFTTKSGTNSLHGSVFDYLQNDALDADPYGFSGKAPKHFNTFGGSLGGPMTIPHLYDGKNHTFFFADYEGNRRSTSIAQQFLVPTAAERNGDLSALGGPVIPQGQISPTATALLTYYPLPNVSGQSNYNYENFQQTPARTDGADIRIDQTINAKQSAYARFSRKNITEDYANPLLPNDSDSVHNRSFLISHTYTITPRLLNEFRFGFTNVTTSVGFPIQGAAALSQLDLTGVNISQHPTTHAFPTFNFSAGTGFTPIGRDKTGVTQSKTLQLTDSLTFTSGRHTFKGGIDARRVRYSDIETFLPSDDFGQFTFEPTFTGNAFGDFLEGAPTNLFFAVSSPDVAGTAWQYSAFGQDEFQVTNKLTVNVGLRWQILPAFNEDGGNLANFDQRNNSIVVPNSLAAYLAKENIQSSNLAFQQSFNACNLNYTALPCTNYVTASQDHLPQGLRNTYKGNFQPRISLAYRPTNDARTVIRAGFGIFTMTNLGPLSFNNSGNPTSALHTYTNATTANGTPLIQFPNTAPPSVGVQYGGGSIDQGVDPNYRDPQSEQWNLTVERQITNSDSIRVSYVGMHTYRLNITEDLNQIPASTTAYQPNAASPYVDPRAPYHNWFEIYSTFNAGTQSYNALEVEESHKMAHGLYFDANYTFAKNLADNQGDTPTAFAGEVNYGTPIADRFHVGTNYGNVEGTRRNRFLLSGLYKLPFGQGQQFLNTGGWKNAIAGGWELTTVTLLETGPWLTPSISGSFDQSNTNVVNRGAFLRPDALSNAFYRGQSRTQYFNPAAFGPTPAGAGRFGNAAVGSLEGPGTAAVALGLGKVFRVTEGVNVRFESTFNNVLNHTNFAPPATQIDNTSTFGVLSAPQTAENAGNRTGQVALRVDF</sequence>
<comment type="subcellular location">
    <subcellularLocation>
        <location evidence="1">Cell outer membrane</location>
    </subcellularLocation>
</comment>
<evidence type="ECO:0000259" key="4">
    <source>
        <dbReference type="Pfam" id="PF25183"/>
    </source>
</evidence>
<dbReference type="AlphaFoldDB" id="A0A2Z5FXZ0"/>
<reference evidence="5 6" key="1">
    <citation type="journal article" date="2018" name="Front. Microbiol.">
        <title>Hydrolytic Capabilities as a Key to Environmental Success: Chitinolytic and Cellulolytic Acidobacteria From Acidic Sub-arctic Soils and Boreal Peatlands.</title>
        <authorList>
            <person name="Belova S.E."/>
            <person name="Ravin N.V."/>
            <person name="Pankratov T.A."/>
            <person name="Rakitin A.L."/>
            <person name="Ivanova A.A."/>
            <person name="Beletsky A.V."/>
            <person name="Mardanov A.V."/>
            <person name="Sinninghe Damste J.S."/>
            <person name="Dedysh S.N."/>
        </authorList>
    </citation>
    <scope>NUCLEOTIDE SEQUENCE [LARGE SCALE GENOMIC DNA]</scope>
    <source>
        <strain evidence="5 6">SBC82</strain>
    </source>
</reference>
<evidence type="ECO:0000256" key="3">
    <source>
        <dbReference type="ARBA" id="ARBA00023237"/>
    </source>
</evidence>
<organism evidence="5 6">
    <name type="scientific">Acidisarcina polymorpha</name>
    <dbReference type="NCBI Taxonomy" id="2211140"/>
    <lineage>
        <taxon>Bacteria</taxon>
        <taxon>Pseudomonadati</taxon>
        <taxon>Acidobacteriota</taxon>
        <taxon>Terriglobia</taxon>
        <taxon>Terriglobales</taxon>
        <taxon>Acidobacteriaceae</taxon>
        <taxon>Acidisarcina</taxon>
    </lineage>
</organism>
<protein>
    <submittedName>
        <fullName evidence="5">Oar protein</fullName>
    </submittedName>
</protein>
<dbReference type="GO" id="GO:0009279">
    <property type="term" value="C:cell outer membrane"/>
    <property type="evidence" value="ECO:0007669"/>
    <property type="project" value="UniProtKB-SubCell"/>
</dbReference>
<dbReference type="Gene3D" id="2.60.40.1120">
    <property type="entry name" value="Carboxypeptidase-like, regulatory domain"/>
    <property type="match status" value="1"/>
</dbReference>
<dbReference type="Gene3D" id="2.40.170.20">
    <property type="entry name" value="TonB-dependent receptor, beta-barrel domain"/>
    <property type="match status" value="1"/>
</dbReference>
<dbReference type="SUPFAM" id="SSF49464">
    <property type="entry name" value="Carboxypeptidase regulatory domain-like"/>
    <property type="match status" value="1"/>
</dbReference>
<dbReference type="Proteomes" id="UP000253606">
    <property type="component" value="Chromosome"/>
</dbReference>